<evidence type="ECO:0000313" key="2">
    <source>
        <dbReference type="EMBL" id="SDT70530.1"/>
    </source>
</evidence>
<organism evidence="2 3">
    <name type="scientific">Actinoplanes derwentensis</name>
    <dbReference type="NCBI Taxonomy" id="113562"/>
    <lineage>
        <taxon>Bacteria</taxon>
        <taxon>Bacillati</taxon>
        <taxon>Actinomycetota</taxon>
        <taxon>Actinomycetes</taxon>
        <taxon>Micromonosporales</taxon>
        <taxon>Micromonosporaceae</taxon>
        <taxon>Actinoplanes</taxon>
    </lineage>
</organism>
<keyword evidence="1" id="KW-1133">Transmembrane helix</keyword>
<sequence>MLSALSGRMGRWKTAVRRATAVPFIVRCGILVTGLLAFGVAWPIELLSSPRFFLTVACVAFWPVVAPRGRGGTVAALVVIAGWLVDTSAFGSPVTLWRVLALSTLLYLAHTLTALAAVLPYDAIVNFDVPGLWLVRSLAVVVISAVVIILALGLTADLGGDPFELATVVGLAAAAAVTMVLSRLTRRE</sequence>
<gene>
    <name evidence="2" type="ORF">SAMN04489716_5973</name>
</gene>
<reference evidence="2 3" key="1">
    <citation type="submission" date="2016-10" db="EMBL/GenBank/DDBJ databases">
        <authorList>
            <person name="de Groot N.N."/>
        </authorList>
    </citation>
    <scope>NUCLEOTIDE SEQUENCE [LARGE SCALE GENOMIC DNA]</scope>
    <source>
        <strain evidence="2 3">DSM 43941</strain>
    </source>
</reference>
<dbReference type="RefSeq" id="WP_092548407.1">
    <property type="nucleotide sequence ID" value="NZ_LT629758.1"/>
</dbReference>
<protein>
    <submittedName>
        <fullName evidence="2">Uncharacterized protein</fullName>
    </submittedName>
</protein>
<dbReference type="EMBL" id="LT629758">
    <property type="protein sequence ID" value="SDT70530.1"/>
    <property type="molecule type" value="Genomic_DNA"/>
</dbReference>
<feature type="transmembrane region" description="Helical" evidence="1">
    <location>
        <begin position="21"/>
        <end position="42"/>
    </location>
</feature>
<evidence type="ECO:0000256" key="1">
    <source>
        <dbReference type="SAM" id="Phobius"/>
    </source>
</evidence>
<dbReference type="AlphaFoldDB" id="A0A1H2CJ12"/>
<keyword evidence="1" id="KW-0812">Transmembrane</keyword>
<name>A0A1H2CJ12_9ACTN</name>
<feature type="transmembrane region" description="Helical" evidence="1">
    <location>
        <begin position="72"/>
        <end position="90"/>
    </location>
</feature>
<proteinExistence type="predicted"/>
<keyword evidence="3" id="KW-1185">Reference proteome</keyword>
<feature type="transmembrane region" description="Helical" evidence="1">
    <location>
        <begin position="133"/>
        <end position="153"/>
    </location>
</feature>
<dbReference type="STRING" id="113562.SAMN04489716_5973"/>
<keyword evidence="1" id="KW-0472">Membrane</keyword>
<evidence type="ECO:0000313" key="3">
    <source>
        <dbReference type="Proteomes" id="UP000198688"/>
    </source>
</evidence>
<dbReference type="OrthoDB" id="3405526at2"/>
<feature type="transmembrane region" description="Helical" evidence="1">
    <location>
        <begin position="48"/>
        <end position="65"/>
    </location>
</feature>
<dbReference type="Proteomes" id="UP000198688">
    <property type="component" value="Chromosome I"/>
</dbReference>
<feature type="transmembrane region" description="Helical" evidence="1">
    <location>
        <begin position="165"/>
        <end position="184"/>
    </location>
</feature>
<feature type="transmembrane region" description="Helical" evidence="1">
    <location>
        <begin position="96"/>
        <end position="121"/>
    </location>
</feature>
<accession>A0A1H2CJ12</accession>